<dbReference type="Gene3D" id="3.40.190.10">
    <property type="entry name" value="Periplasmic binding protein-like II"/>
    <property type="match status" value="2"/>
</dbReference>
<dbReference type="OrthoDB" id="9770625at2"/>
<dbReference type="PANTHER" id="PTHR43649:SF12">
    <property type="entry name" value="DIACETYLCHITOBIOSE BINDING PROTEIN DASA"/>
    <property type="match status" value="1"/>
</dbReference>
<name>A0A3S5EH08_9ACTO</name>
<dbReference type="EMBL" id="LR134350">
    <property type="protein sequence ID" value="VEG27832.1"/>
    <property type="molecule type" value="Genomic_DNA"/>
</dbReference>
<reference evidence="1 2" key="1">
    <citation type="submission" date="2018-12" db="EMBL/GenBank/DDBJ databases">
        <authorList>
            <consortium name="Pathogen Informatics"/>
        </authorList>
    </citation>
    <scope>NUCLEOTIDE SEQUENCE [LARGE SCALE GENOMIC DNA]</scope>
    <source>
        <strain evidence="1 2">NCTC11636</strain>
    </source>
</reference>
<evidence type="ECO:0000313" key="1">
    <source>
        <dbReference type="EMBL" id="VEG27832.1"/>
    </source>
</evidence>
<dbReference type="Pfam" id="PF01547">
    <property type="entry name" value="SBP_bac_1"/>
    <property type="match status" value="1"/>
</dbReference>
<gene>
    <name evidence="1" type="ORF">NCTC11636_01191</name>
</gene>
<protein>
    <submittedName>
        <fullName evidence="1">P39</fullName>
    </submittedName>
</protein>
<dbReference type="RefSeq" id="WP_126382315.1">
    <property type="nucleotide sequence ID" value="NZ_LR134350.1"/>
</dbReference>
<evidence type="ECO:0000313" key="2">
    <source>
        <dbReference type="Proteomes" id="UP000266895"/>
    </source>
</evidence>
<dbReference type="InterPro" id="IPR006059">
    <property type="entry name" value="SBP"/>
</dbReference>
<dbReference type="KEGG" id="ahw:NCTC11636_01191"/>
<dbReference type="InterPro" id="IPR050490">
    <property type="entry name" value="Bact_solute-bd_prot1"/>
</dbReference>
<dbReference type="Proteomes" id="UP000266895">
    <property type="component" value="Chromosome"/>
</dbReference>
<dbReference type="PROSITE" id="PS51257">
    <property type="entry name" value="PROKAR_LIPOPROTEIN"/>
    <property type="match status" value="1"/>
</dbReference>
<accession>A0A3S5EH08</accession>
<proteinExistence type="predicted"/>
<keyword evidence="2" id="KW-1185">Reference proteome</keyword>
<organism evidence="1 2">
    <name type="scientific">Actinomyces howellii</name>
    <dbReference type="NCBI Taxonomy" id="52771"/>
    <lineage>
        <taxon>Bacteria</taxon>
        <taxon>Bacillati</taxon>
        <taxon>Actinomycetota</taxon>
        <taxon>Actinomycetes</taxon>
        <taxon>Actinomycetales</taxon>
        <taxon>Actinomycetaceae</taxon>
        <taxon>Actinomyces</taxon>
    </lineage>
</organism>
<sequence length="430" mass="46452">MKRRDFNALLAATAASGLLGLAGCSGSDSGSDTFVIWDYESDDSAMGQAWARAVEIFKEKHPEITVKVESQTFEQLQKNAKIVLTGDDVPDVMEYNKGNSTSGQLASQGLIEPLTEQATERGWDKVLSASLQTTAKYTEDGLMGSGDWYGVPNYGEYVFVYYNKDMFDAHGLAVPTTLAELEAVCDAFVAAGQVPLAEAGAEYPMGQLWYQLVLAHADRSFVDAYQLFDGEVDWTAGPVKQGTDKLVEWISKGYIASDVAGLTAEDMGTAFIAGTYPIMISGSWWFGRLVSDMTAAWDQFLFPGTSLHLGSSGNLWVVPTNAANKELAYEFIDITLSEEVQAILGDKGGLPVSGDPAAITDERTRVMTENFATINDEDGLAFYPDWPVAGFYDQLVSTMQSLVNGSATGEAAMVELGAAYDEGRAELVDQ</sequence>
<dbReference type="SUPFAM" id="SSF53850">
    <property type="entry name" value="Periplasmic binding protein-like II"/>
    <property type="match status" value="1"/>
</dbReference>
<dbReference type="PANTHER" id="PTHR43649">
    <property type="entry name" value="ARABINOSE-BINDING PROTEIN-RELATED"/>
    <property type="match status" value="1"/>
</dbReference>
<dbReference type="AlphaFoldDB" id="A0A3S5EH08"/>